<name>A0A1H0CX61_ALLAB</name>
<dbReference type="RefSeq" id="WP_030428578.1">
    <property type="nucleotide sequence ID" value="NZ_JOEF01000004.1"/>
</dbReference>
<evidence type="ECO:0000259" key="1">
    <source>
        <dbReference type="Pfam" id="PF12697"/>
    </source>
</evidence>
<proteinExistence type="predicted"/>
<gene>
    <name evidence="2" type="ORF">SAMN04489726_7466</name>
</gene>
<dbReference type="EMBL" id="LT629701">
    <property type="protein sequence ID" value="SDN62475.1"/>
    <property type="molecule type" value="Genomic_DNA"/>
</dbReference>
<keyword evidence="2" id="KW-0378">Hydrolase</keyword>
<evidence type="ECO:0000313" key="3">
    <source>
        <dbReference type="Proteomes" id="UP000183376"/>
    </source>
</evidence>
<reference evidence="2 3" key="1">
    <citation type="submission" date="2016-10" db="EMBL/GenBank/DDBJ databases">
        <authorList>
            <person name="de Groot N.N."/>
        </authorList>
    </citation>
    <scope>NUCLEOTIDE SEQUENCE [LARGE SCALE GENOMIC DNA]</scope>
    <source>
        <strain evidence="2 3">DSM 44149</strain>
    </source>
</reference>
<evidence type="ECO:0000313" key="2">
    <source>
        <dbReference type="EMBL" id="SDN62475.1"/>
    </source>
</evidence>
<dbReference type="InterPro" id="IPR029058">
    <property type="entry name" value="AB_hydrolase_fold"/>
</dbReference>
<sequence length="223" mass="24005">MTTYVLVPGAWIGGWAYAEVADLLRAEGHEVHAVTLSGLDGGGDAASIDLETHIADVVGVIGDREDVVLVGHSYAGMVITGVADRVGERLAKLVYLDSAPFENGESMLDFSGPIPNVDGRFPFPSFEALSQDAGIDKDTYDVLSTKAVGHPYGSYAQPLRISDKEPTYERVVIACDDFRGLVATGMPRFQQFVAPVWKRVDIDTGHWPMITTPKELAAVLNAL</sequence>
<feature type="domain" description="AB hydrolase-1" evidence="1">
    <location>
        <begin position="5"/>
        <end position="218"/>
    </location>
</feature>
<protein>
    <submittedName>
        <fullName evidence="2">Alpha/beta hydrolase family protein</fullName>
    </submittedName>
</protein>
<dbReference type="STRING" id="211114.SAMN04489726_7466"/>
<dbReference type="PANTHER" id="PTHR37017:SF11">
    <property type="entry name" value="ESTERASE_LIPASE_THIOESTERASE DOMAIN-CONTAINING PROTEIN"/>
    <property type="match status" value="1"/>
</dbReference>
<organism evidence="2 3">
    <name type="scientific">Allokutzneria albata</name>
    <name type="common">Kibdelosporangium albatum</name>
    <dbReference type="NCBI Taxonomy" id="211114"/>
    <lineage>
        <taxon>Bacteria</taxon>
        <taxon>Bacillati</taxon>
        <taxon>Actinomycetota</taxon>
        <taxon>Actinomycetes</taxon>
        <taxon>Pseudonocardiales</taxon>
        <taxon>Pseudonocardiaceae</taxon>
        <taxon>Allokutzneria</taxon>
    </lineage>
</organism>
<dbReference type="PANTHER" id="PTHR37017">
    <property type="entry name" value="AB HYDROLASE-1 DOMAIN-CONTAINING PROTEIN-RELATED"/>
    <property type="match status" value="1"/>
</dbReference>
<dbReference type="GO" id="GO:0016787">
    <property type="term" value="F:hydrolase activity"/>
    <property type="evidence" value="ECO:0007669"/>
    <property type="project" value="UniProtKB-KW"/>
</dbReference>
<dbReference type="Proteomes" id="UP000183376">
    <property type="component" value="Chromosome I"/>
</dbReference>
<dbReference type="eggNOG" id="COG0596">
    <property type="taxonomic scope" value="Bacteria"/>
</dbReference>
<dbReference type="InterPro" id="IPR052897">
    <property type="entry name" value="Sec-Metab_Biosynth_Hydrolase"/>
</dbReference>
<dbReference type="SUPFAM" id="SSF53474">
    <property type="entry name" value="alpha/beta-Hydrolases"/>
    <property type="match status" value="1"/>
</dbReference>
<dbReference type="InterPro" id="IPR000073">
    <property type="entry name" value="AB_hydrolase_1"/>
</dbReference>
<dbReference type="Pfam" id="PF12697">
    <property type="entry name" value="Abhydrolase_6"/>
    <property type="match status" value="1"/>
</dbReference>
<keyword evidence="3" id="KW-1185">Reference proteome</keyword>
<dbReference type="AlphaFoldDB" id="A0A1H0CX61"/>
<accession>A0A1H0CX61</accession>
<dbReference type="Gene3D" id="3.40.50.1820">
    <property type="entry name" value="alpha/beta hydrolase"/>
    <property type="match status" value="1"/>
</dbReference>